<accession>A0AA36EHY6</accession>
<keyword evidence="2" id="KW-1185">Reference proteome</keyword>
<proteinExistence type="predicted"/>
<evidence type="ECO:0000313" key="1">
    <source>
        <dbReference type="EMBL" id="CAI9296739.1"/>
    </source>
</evidence>
<dbReference type="EMBL" id="OX465084">
    <property type="protein sequence ID" value="CAI9296739.1"/>
    <property type="molecule type" value="Genomic_DNA"/>
</dbReference>
<organism evidence="1 2">
    <name type="scientific">Lactuca saligna</name>
    <name type="common">Willowleaf lettuce</name>
    <dbReference type="NCBI Taxonomy" id="75948"/>
    <lineage>
        <taxon>Eukaryota</taxon>
        <taxon>Viridiplantae</taxon>
        <taxon>Streptophyta</taxon>
        <taxon>Embryophyta</taxon>
        <taxon>Tracheophyta</taxon>
        <taxon>Spermatophyta</taxon>
        <taxon>Magnoliopsida</taxon>
        <taxon>eudicotyledons</taxon>
        <taxon>Gunneridae</taxon>
        <taxon>Pentapetalae</taxon>
        <taxon>asterids</taxon>
        <taxon>campanulids</taxon>
        <taxon>Asterales</taxon>
        <taxon>Asteraceae</taxon>
        <taxon>Cichorioideae</taxon>
        <taxon>Cichorieae</taxon>
        <taxon>Lactucinae</taxon>
        <taxon>Lactuca</taxon>
    </lineage>
</organism>
<dbReference type="PANTHER" id="PTHR34956:SF1">
    <property type="entry name" value="DUF4005 DOMAIN-CONTAINING PROTEIN"/>
    <property type="match status" value="1"/>
</dbReference>
<reference evidence="1" key="1">
    <citation type="submission" date="2023-04" db="EMBL/GenBank/DDBJ databases">
        <authorList>
            <person name="Vijverberg K."/>
            <person name="Xiong W."/>
            <person name="Schranz E."/>
        </authorList>
    </citation>
    <scope>NUCLEOTIDE SEQUENCE</scope>
</reference>
<dbReference type="PANTHER" id="PTHR34956">
    <property type="entry name" value="OS05G0397300 PROTEIN"/>
    <property type="match status" value="1"/>
</dbReference>
<dbReference type="AlphaFoldDB" id="A0AA36EHY6"/>
<protein>
    <submittedName>
        <fullName evidence="1">Uncharacterized protein</fullName>
    </submittedName>
</protein>
<evidence type="ECO:0000313" key="2">
    <source>
        <dbReference type="Proteomes" id="UP001177003"/>
    </source>
</evidence>
<gene>
    <name evidence="1" type="ORF">LSALG_LOCUS35587</name>
</gene>
<dbReference type="Proteomes" id="UP001177003">
    <property type="component" value="Chromosome 8"/>
</dbReference>
<name>A0AA36EHY6_LACSI</name>
<sequence>MDLYSGSSSSVDEEDNAFYQELTRQILMLTDEDDDDMGMYTKGVAVIRRRPVVYSGVESRPVARNYCSWSETVRSPVPSWMENLWANGGGGTGVFIPNGVAAYGGGGGGGKKSGRRRYNNKARKNNDRGRMFSVVGQKIHG</sequence>